<comment type="catalytic activity">
    <reaction evidence="38">
        <text>progesterone + reduced [NADPH--hemoprotein reductase] + O2 = 17alpha-hydroxyprogesterone + oxidized [NADPH--hemoprotein reductase] + H2O + H(+)</text>
        <dbReference type="Rhea" id="RHEA:46308"/>
        <dbReference type="Rhea" id="RHEA-COMP:11964"/>
        <dbReference type="Rhea" id="RHEA-COMP:11965"/>
        <dbReference type="ChEBI" id="CHEBI:15377"/>
        <dbReference type="ChEBI" id="CHEBI:15378"/>
        <dbReference type="ChEBI" id="CHEBI:15379"/>
        <dbReference type="ChEBI" id="CHEBI:17026"/>
        <dbReference type="ChEBI" id="CHEBI:17252"/>
        <dbReference type="ChEBI" id="CHEBI:57618"/>
        <dbReference type="ChEBI" id="CHEBI:58210"/>
    </reaction>
    <physiologicalReaction direction="left-to-right" evidence="38">
        <dbReference type="Rhea" id="RHEA:46309"/>
    </physiologicalReaction>
</comment>
<evidence type="ECO:0000256" key="26">
    <source>
        <dbReference type="ARBA" id="ARBA00050139"/>
    </source>
</evidence>
<keyword evidence="20" id="KW-1207">Sterol metabolism</keyword>
<dbReference type="GO" id="GO:0020037">
    <property type="term" value="F:heme binding"/>
    <property type="evidence" value="ECO:0007669"/>
    <property type="project" value="InterPro"/>
</dbReference>
<evidence type="ECO:0000256" key="33">
    <source>
        <dbReference type="ARBA" id="ARBA00051527"/>
    </source>
</evidence>
<comment type="catalytic activity">
    <reaction evidence="33">
        <text>4beta-hydroxycholesterol + reduced [NADPH--hemoprotein reductase] + O2 = 4beta,24S-dihydroxycholesterol + oxidized [NADPH--hemoprotein reductase] + H2O + H(+)</text>
        <dbReference type="Rhea" id="RHEA:46392"/>
        <dbReference type="Rhea" id="RHEA-COMP:11964"/>
        <dbReference type="Rhea" id="RHEA-COMP:11965"/>
        <dbReference type="ChEBI" id="CHEBI:15377"/>
        <dbReference type="ChEBI" id="CHEBI:15378"/>
        <dbReference type="ChEBI" id="CHEBI:15379"/>
        <dbReference type="ChEBI" id="CHEBI:57618"/>
        <dbReference type="ChEBI" id="CHEBI:58210"/>
        <dbReference type="ChEBI" id="CHEBI:85778"/>
        <dbReference type="ChEBI" id="CHEBI:86087"/>
    </reaction>
    <physiologicalReaction direction="left-to-right" evidence="33">
        <dbReference type="Rhea" id="RHEA:46393"/>
    </physiologicalReaction>
</comment>
<sequence>MAVVAVLMVLGVLAVVGLAVAGVAYLGYIYYMHRKYDHLPGPPRKSFISGHIDDMTKCLQDGKFTQDMILEWCERYGPIVRLNFLHRVIIFVSSPEAVRELLVTGKYIKPPDQYERIGSIFGERFLGEGLVTETNQERWHKRRRIMDPAFSRKYLQTLMDKFNTSGDLFVEKLQTLADGVTPVSMVDMFGRVTLDVIAKVAFSMDLNTILDDHTPFPMATYITLSALIQQFRHPFMEYNPFQRDYICKVREACRLLRKTGHSVLQERQDQIRRGEQLPNDIMTLILKANDEDSGLTVEKLVDDFVTFFIAGSETTANQLSFTLMELGRYPDVLEKLRGEMREVCGNKEYITYEDIGKLQYMGQVLKESLRMYPPATGTSRLVEEEMELCGQRIPGDTVLITSTYIMSHMENHYPEPYTFNPDRFTPDAERPLYTYFPFSLGSRSCIGQHFSQIEAKVLLCKFLQKLEFELDPNQSFAVSEASTLRPKGGCICMLSKLEK</sequence>
<accession>A0A8J9VEQ8</accession>
<evidence type="ECO:0000256" key="8">
    <source>
        <dbReference type="ARBA" id="ARBA00022617"/>
    </source>
</evidence>
<evidence type="ECO:0000256" key="47">
    <source>
        <dbReference type="RuleBase" id="RU000461"/>
    </source>
</evidence>
<dbReference type="InterPro" id="IPR039983">
    <property type="entry name" value="CYP46A1"/>
</dbReference>
<keyword evidence="15 46" id="KW-0408">Iron</keyword>
<comment type="catalytic activity">
    <reaction evidence="36">
        <text>(24S)-hydroxycholesterol + reduced [NADPH--hemoprotein reductase] + O2 = (24S,25R)-24,26-dihydroxycholesterol + oxidized [NADPH--hemoprotein reductase] + H2O + H(+)</text>
        <dbReference type="Rhea" id="RHEA:46388"/>
        <dbReference type="Rhea" id="RHEA-COMP:11964"/>
        <dbReference type="Rhea" id="RHEA-COMP:11965"/>
        <dbReference type="ChEBI" id="CHEBI:15377"/>
        <dbReference type="ChEBI" id="CHEBI:15378"/>
        <dbReference type="ChEBI" id="CHEBI:15379"/>
        <dbReference type="ChEBI" id="CHEBI:34310"/>
        <dbReference type="ChEBI" id="CHEBI:57618"/>
        <dbReference type="ChEBI" id="CHEBI:58210"/>
        <dbReference type="ChEBI" id="CHEBI:86165"/>
    </reaction>
    <physiologicalReaction direction="left-to-right" evidence="36">
        <dbReference type="Rhea" id="RHEA:46389"/>
    </physiologicalReaction>
</comment>
<dbReference type="Gene3D" id="1.10.630.10">
    <property type="entry name" value="Cytochrome P450"/>
    <property type="match status" value="1"/>
</dbReference>
<keyword evidence="11" id="KW-0256">Endoplasmic reticulum</keyword>
<keyword evidence="14 47" id="KW-0560">Oxidoreductase</keyword>
<comment type="catalytic activity">
    <reaction evidence="31">
        <text>testosterone + reduced [NADPH--hemoprotein reductase] + O2 = 16beta,17beta-dihydroxyandrost-4-en-3-one + oxidized [NADPH--hemoprotein reductase] + H2O + H(+)</text>
        <dbReference type="Rhea" id="RHEA:46304"/>
        <dbReference type="Rhea" id="RHEA-COMP:11964"/>
        <dbReference type="Rhea" id="RHEA-COMP:11965"/>
        <dbReference type="ChEBI" id="CHEBI:15377"/>
        <dbReference type="ChEBI" id="CHEBI:15378"/>
        <dbReference type="ChEBI" id="CHEBI:15379"/>
        <dbReference type="ChEBI" id="CHEBI:17347"/>
        <dbReference type="ChEBI" id="CHEBI:57618"/>
        <dbReference type="ChEBI" id="CHEBI:58210"/>
        <dbReference type="ChEBI" id="CHEBI:83027"/>
    </reaction>
    <physiologicalReaction direction="left-to-right" evidence="31">
        <dbReference type="Rhea" id="RHEA:46305"/>
    </physiologicalReaction>
</comment>
<evidence type="ECO:0000256" key="25">
    <source>
        <dbReference type="ARBA" id="ARBA00049645"/>
    </source>
</evidence>
<evidence type="ECO:0000256" key="32">
    <source>
        <dbReference type="ARBA" id="ARBA00051503"/>
    </source>
</evidence>
<comment type="catalytic activity">
    <reaction evidence="29">
        <text>7-dehydrocholesterol + reduced [NADPH--hemoprotein reductase] + O2 = cholesta-5,7-dien-3beta,25-diol + oxidized [NADPH--hemoprotein reductase] + H2O + H(+)</text>
        <dbReference type="Rhea" id="RHEA:53240"/>
        <dbReference type="Rhea" id="RHEA-COMP:11964"/>
        <dbReference type="Rhea" id="RHEA-COMP:11965"/>
        <dbReference type="ChEBI" id="CHEBI:15377"/>
        <dbReference type="ChEBI" id="CHEBI:15378"/>
        <dbReference type="ChEBI" id="CHEBI:15379"/>
        <dbReference type="ChEBI" id="CHEBI:17759"/>
        <dbReference type="ChEBI" id="CHEBI:57618"/>
        <dbReference type="ChEBI" id="CHEBI:58210"/>
        <dbReference type="ChEBI" id="CHEBI:137057"/>
    </reaction>
    <physiologicalReaction direction="left-to-right" evidence="29">
        <dbReference type="Rhea" id="RHEA:53241"/>
    </physiologicalReaction>
</comment>
<evidence type="ECO:0000256" key="41">
    <source>
        <dbReference type="ARBA" id="ARBA00066440"/>
    </source>
</evidence>
<dbReference type="InterPro" id="IPR017972">
    <property type="entry name" value="Cyt_P450_CS"/>
</dbReference>
<evidence type="ECO:0000256" key="30">
    <source>
        <dbReference type="ARBA" id="ARBA00050991"/>
    </source>
</evidence>
<dbReference type="Proteomes" id="UP000838412">
    <property type="component" value="Chromosome 1"/>
</dbReference>
<evidence type="ECO:0000256" key="20">
    <source>
        <dbReference type="ARBA" id="ARBA00023166"/>
    </source>
</evidence>
<comment type="pathway">
    <text evidence="25">Steroid metabolism; cholesterol degradation.</text>
</comment>
<comment type="catalytic activity">
    <reaction evidence="27">
        <text>testosterone + reduced [NADPH--hemoprotein reductase] + O2 = 2-hydroxytestosterone + oxidized [NADPH--hemoprotein reductase] + H2O + H(+)</text>
        <dbReference type="Rhea" id="RHEA:46300"/>
        <dbReference type="Rhea" id="RHEA-COMP:11964"/>
        <dbReference type="Rhea" id="RHEA-COMP:11965"/>
        <dbReference type="ChEBI" id="CHEBI:15377"/>
        <dbReference type="ChEBI" id="CHEBI:15378"/>
        <dbReference type="ChEBI" id="CHEBI:15379"/>
        <dbReference type="ChEBI" id="CHEBI:17347"/>
        <dbReference type="ChEBI" id="CHEBI:57618"/>
        <dbReference type="ChEBI" id="CHEBI:58210"/>
        <dbReference type="ChEBI" id="CHEBI:86013"/>
    </reaction>
    <physiologicalReaction direction="left-to-right" evidence="27">
        <dbReference type="Rhea" id="RHEA:46301"/>
    </physiologicalReaction>
</comment>
<keyword evidence="8 46" id="KW-0349">Heme</keyword>
<comment type="function">
    <text evidence="40">P450 monooxygenase that plays a major role in cholesterol homeostasis in the brain. Primarily catalyzes the hydroxylation (with S stereochemistry) at C-24 of cholesterol side chain, triggering cholesterol diffusion out of neurons and its further degradation. By promoting constant cholesterol elimination in neurons, may activate the mevalonate pathway and coordinate the synthesis of new cholesterol and nonsterol isoprenoids involved in synaptic activity and learning. Further hydroxylates cholesterol derivatives and hormone steroids on both the ring and side chain of these molecules, converting them into active oxysterols involved in lipid signaling and biosynthesis. Acts as an epoxidase converting cholesta-5,24-dien-3beta-ol/desmosterol into (24S),25-epoxycholesterol, an abundant lipid ligand of nuclear NR1H2 and NR1H3 receptors shown to promote neurogenesis in developing brain. May also catalyze the oxidative metabolism of xenobiotics, such as clotrimazole.</text>
</comment>
<comment type="catalytic activity">
    <reaction evidence="34">
        <text>7alpha-hydroxycholesterol + reduced [NADPH--hemoprotein reductase] + O2 = (24S)-7alpha-dihydroxycholesterol + oxidized [NADPH--hemoprotein reductase] + H2O + H(+)</text>
        <dbReference type="Rhea" id="RHEA:46380"/>
        <dbReference type="Rhea" id="RHEA-COMP:11964"/>
        <dbReference type="Rhea" id="RHEA-COMP:11965"/>
        <dbReference type="ChEBI" id="CHEBI:15377"/>
        <dbReference type="ChEBI" id="CHEBI:15378"/>
        <dbReference type="ChEBI" id="CHEBI:15379"/>
        <dbReference type="ChEBI" id="CHEBI:17500"/>
        <dbReference type="ChEBI" id="CHEBI:37640"/>
        <dbReference type="ChEBI" id="CHEBI:57618"/>
        <dbReference type="ChEBI" id="CHEBI:58210"/>
    </reaction>
    <physiologicalReaction direction="left-to-right" evidence="34">
        <dbReference type="Rhea" id="RHEA:46381"/>
    </physiologicalReaction>
</comment>
<protein>
    <recommendedName>
        <fullName evidence="42">Cholesterol 24-hydroxylase</fullName>
        <ecNumber evidence="41">1.14.14.25</ecNumber>
    </recommendedName>
    <alternativeName>
        <fullName evidence="44">Cholesterol 24-monooxygenase</fullName>
    </alternativeName>
    <alternativeName>
        <fullName evidence="43">Cholesterol 24S-hydroxylase</fullName>
    </alternativeName>
    <alternativeName>
        <fullName evidence="45">Cytochrome P450 46A1</fullName>
    </alternativeName>
</protein>
<evidence type="ECO:0000256" key="37">
    <source>
        <dbReference type="ARBA" id="ARBA00051817"/>
    </source>
</evidence>
<keyword evidence="13 48" id="KW-1133">Transmembrane helix</keyword>
<comment type="catalytic activity">
    <reaction evidence="28">
        <text>(24S)-hydroxycholesterol + reduced [NADPH--hemoprotein reductase] + O2 = 24S,25-dihydroxycholesterol + oxidized [NADPH--hemoprotein reductase] + H2O + H(+)</text>
        <dbReference type="Rhea" id="RHEA:46384"/>
        <dbReference type="Rhea" id="RHEA-COMP:11964"/>
        <dbReference type="Rhea" id="RHEA-COMP:11965"/>
        <dbReference type="ChEBI" id="CHEBI:15377"/>
        <dbReference type="ChEBI" id="CHEBI:15378"/>
        <dbReference type="ChEBI" id="CHEBI:15379"/>
        <dbReference type="ChEBI" id="CHEBI:34310"/>
        <dbReference type="ChEBI" id="CHEBI:57618"/>
        <dbReference type="ChEBI" id="CHEBI:58210"/>
        <dbReference type="ChEBI" id="CHEBI:86074"/>
    </reaction>
    <physiologicalReaction direction="left-to-right" evidence="28">
        <dbReference type="Rhea" id="RHEA:46385"/>
    </physiologicalReaction>
</comment>
<evidence type="ECO:0000313" key="49">
    <source>
        <dbReference type="EMBL" id="CAH1232866.1"/>
    </source>
</evidence>
<comment type="similarity">
    <text evidence="6 47">Belongs to the cytochrome P450 family.</text>
</comment>
<evidence type="ECO:0000256" key="38">
    <source>
        <dbReference type="ARBA" id="ARBA00052074"/>
    </source>
</evidence>
<dbReference type="InterPro" id="IPR002401">
    <property type="entry name" value="Cyt_P450_E_grp-I"/>
</dbReference>
<dbReference type="InterPro" id="IPR001128">
    <property type="entry name" value="Cyt_P450"/>
</dbReference>
<evidence type="ECO:0000256" key="28">
    <source>
        <dbReference type="ARBA" id="ARBA00050430"/>
    </source>
</evidence>
<dbReference type="Pfam" id="PF00067">
    <property type="entry name" value="p450"/>
    <property type="match status" value="1"/>
</dbReference>
<dbReference type="PRINTS" id="PR00463">
    <property type="entry name" value="EP450I"/>
</dbReference>
<dbReference type="CDD" id="cd20613">
    <property type="entry name" value="CYP46A1-like"/>
    <property type="match status" value="1"/>
</dbReference>
<evidence type="ECO:0000256" key="13">
    <source>
        <dbReference type="ARBA" id="ARBA00022989"/>
    </source>
</evidence>
<keyword evidence="21" id="KW-0753">Steroid metabolism</keyword>
<dbReference type="GO" id="GO:0098793">
    <property type="term" value="C:presynapse"/>
    <property type="evidence" value="ECO:0007669"/>
    <property type="project" value="UniProtKB-SubCell"/>
</dbReference>
<evidence type="ECO:0000256" key="14">
    <source>
        <dbReference type="ARBA" id="ARBA00023002"/>
    </source>
</evidence>
<evidence type="ECO:0000256" key="15">
    <source>
        <dbReference type="ARBA" id="ARBA00023004"/>
    </source>
</evidence>
<comment type="catalytic activity">
    <reaction evidence="30">
        <text>cholesterol + reduced [NADPH--hemoprotein reductase] + O2 = (24S)-hydroxycholesterol + oxidized [NADPH--hemoprotein reductase] + H2O + H(+)</text>
        <dbReference type="Rhea" id="RHEA:22716"/>
        <dbReference type="Rhea" id="RHEA-COMP:11964"/>
        <dbReference type="Rhea" id="RHEA-COMP:11965"/>
        <dbReference type="ChEBI" id="CHEBI:15377"/>
        <dbReference type="ChEBI" id="CHEBI:15378"/>
        <dbReference type="ChEBI" id="CHEBI:15379"/>
        <dbReference type="ChEBI" id="CHEBI:16113"/>
        <dbReference type="ChEBI" id="CHEBI:34310"/>
        <dbReference type="ChEBI" id="CHEBI:57618"/>
        <dbReference type="ChEBI" id="CHEBI:58210"/>
        <dbReference type="EC" id="1.14.14.25"/>
    </reaction>
    <physiologicalReaction direction="left-to-right" evidence="30">
        <dbReference type="Rhea" id="RHEA:22717"/>
    </physiologicalReaction>
</comment>
<evidence type="ECO:0000256" key="3">
    <source>
        <dbReference type="ARBA" id="ARBA00004279"/>
    </source>
</evidence>
<dbReference type="FunFam" id="1.10.630.10:FF:000031">
    <property type="entry name" value="cholesterol 24-hydroxylase isoform X2"/>
    <property type="match status" value="1"/>
</dbReference>
<comment type="catalytic activity">
    <reaction evidence="32">
        <text>testosterone + reduced [NADPH--hemoprotein reductase] + O2 = 6beta,17beta-dihydroxyandrost-4-en-3-one + oxidized [NADPH--hemoprotein reductase] + H2O + H(+)</text>
        <dbReference type="Rhea" id="RHEA:46296"/>
        <dbReference type="Rhea" id="RHEA-COMP:11964"/>
        <dbReference type="Rhea" id="RHEA-COMP:11965"/>
        <dbReference type="ChEBI" id="CHEBI:15377"/>
        <dbReference type="ChEBI" id="CHEBI:15378"/>
        <dbReference type="ChEBI" id="CHEBI:15379"/>
        <dbReference type="ChEBI" id="CHEBI:17347"/>
        <dbReference type="ChEBI" id="CHEBI:34477"/>
        <dbReference type="ChEBI" id="CHEBI:57618"/>
        <dbReference type="ChEBI" id="CHEBI:58210"/>
    </reaction>
    <physiologicalReaction direction="left-to-right" evidence="32">
        <dbReference type="Rhea" id="RHEA:46297"/>
    </physiologicalReaction>
</comment>
<evidence type="ECO:0000313" key="50">
    <source>
        <dbReference type="Proteomes" id="UP000838412"/>
    </source>
</evidence>
<evidence type="ECO:0000256" key="2">
    <source>
        <dbReference type="ARBA" id="ARBA00004111"/>
    </source>
</evidence>
<evidence type="ECO:0000256" key="17">
    <source>
        <dbReference type="ARBA" id="ARBA00023033"/>
    </source>
</evidence>
<evidence type="ECO:0000256" key="48">
    <source>
        <dbReference type="SAM" id="Phobius"/>
    </source>
</evidence>
<evidence type="ECO:0000256" key="1">
    <source>
        <dbReference type="ARBA" id="ARBA00001971"/>
    </source>
</evidence>
<dbReference type="AlphaFoldDB" id="A0A8J9VEQ8"/>
<evidence type="ECO:0000256" key="5">
    <source>
        <dbReference type="ARBA" id="ARBA00005108"/>
    </source>
</evidence>
<evidence type="ECO:0000256" key="45">
    <source>
        <dbReference type="ARBA" id="ARBA00080170"/>
    </source>
</evidence>
<gene>
    <name evidence="49" type="primary">CYP46A1</name>
    <name evidence="49" type="ORF">BLAG_LOCUS1812</name>
</gene>
<dbReference type="GO" id="GO:0005506">
    <property type="term" value="F:iron ion binding"/>
    <property type="evidence" value="ECO:0007669"/>
    <property type="project" value="InterPro"/>
</dbReference>
<reference evidence="49" key="1">
    <citation type="submission" date="2022-01" db="EMBL/GenBank/DDBJ databases">
        <authorList>
            <person name="Braso-Vives M."/>
        </authorList>
    </citation>
    <scope>NUCLEOTIDE SEQUENCE</scope>
</reference>
<dbReference type="GO" id="GO:0098794">
    <property type="term" value="C:postsynapse"/>
    <property type="evidence" value="ECO:0007669"/>
    <property type="project" value="UniProtKB-SubCell"/>
</dbReference>
<evidence type="ECO:0000256" key="6">
    <source>
        <dbReference type="ARBA" id="ARBA00010617"/>
    </source>
</evidence>
<evidence type="ECO:0000256" key="10">
    <source>
        <dbReference type="ARBA" id="ARBA00022723"/>
    </source>
</evidence>
<evidence type="ECO:0000256" key="12">
    <source>
        <dbReference type="ARBA" id="ARBA00022848"/>
    </source>
</evidence>
<evidence type="ECO:0000256" key="39">
    <source>
        <dbReference type="ARBA" id="ARBA00052870"/>
    </source>
</evidence>
<keyword evidence="10 46" id="KW-0479">Metal-binding</keyword>
<evidence type="ECO:0000256" key="35">
    <source>
        <dbReference type="ARBA" id="ARBA00051748"/>
    </source>
</evidence>
<dbReference type="GO" id="GO:0030425">
    <property type="term" value="C:dendrite"/>
    <property type="evidence" value="ECO:0007669"/>
    <property type="project" value="UniProtKB-SubCell"/>
</dbReference>
<name>A0A8J9VEQ8_BRALA</name>
<comment type="catalytic activity">
    <reaction evidence="37">
        <text>7-dehydrocholesterol + reduced [NADPH--hemoprotein reductase] + O2 = cholesta-5,7-dien-3beta,24S-diol + oxidized [NADPH--hemoprotein reductase] + H2O + H(+)</text>
        <dbReference type="Rhea" id="RHEA:53244"/>
        <dbReference type="Rhea" id="RHEA-COMP:11964"/>
        <dbReference type="Rhea" id="RHEA-COMP:11965"/>
        <dbReference type="ChEBI" id="CHEBI:15377"/>
        <dbReference type="ChEBI" id="CHEBI:15378"/>
        <dbReference type="ChEBI" id="CHEBI:15379"/>
        <dbReference type="ChEBI" id="CHEBI:17759"/>
        <dbReference type="ChEBI" id="CHEBI:57618"/>
        <dbReference type="ChEBI" id="CHEBI:58210"/>
        <dbReference type="ChEBI" id="CHEBI:137061"/>
    </reaction>
    <physiologicalReaction direction="left-to-right" evidence="37">
        <dbReference type="Rhea" id="RHEA:53245"/>
    </physiologicalReaction>
</comment>
<keyword evidence="18" id="KW-0443">Lipid metabolism</keyword>
<evidence type="ECO:0000256" key="21">
    <source>
        <dbReference type="ARBA" id="ARBA00023221"/>
    </source>
</evidence>
<evidence type="ECO:0000256" key="44">
    <source>
        <dbReference type="ARBA" id="ARBA00079170"/>
    </source>
</evidence>
<dbReference type="GO" id="GO:0033781">
    <property type="term" value="F:cholesterol 24-hydroxylase activity"/>
    <property type="evidence" value="ECO:0007669"/>
    <property type="project" value="UniProtKB-EC"/>
</dbReference>
<keyword evidence="9 48" id="KW-0812">Transmembrane</keyword>
<comment type="subcellular location">
    <subcellularLocation>
        <location evidence="3">Cell projection</location>
        <location evidence="3">Dendrite</location>
    </subcellularLocation>
    <subcellularLocation>
        <location evidence="4">Endoplasmic reticulum membrane</location>
        <topology evidence="4">Single-pass membrane protein</topology>
    </subcellularLocation>
    <subcellularLocation>
        <location evidence="2">Microsome membrane</location>
        <topology evidence="2">Single-pass membrane protein</topology>
    </subcellularLocation>
    <subcellularLocation>
        <location evidence="24">Postsynapse</location>
    </subcellularLocation>
    <subcellularLocation>
        <location evidence="23">Presynapse</location>
    </subcellularLocation>
</comment>
<evidence type="ECO:0000256" key="40">
    <source>
        <dbReference type="ARBA" id="ARBA00054645"/>
    </source>
</evidence>
<feature type="transmembrane region" description="Helical" evidence="48">
    <location>
        <begin position="6"/>
        <end position="31"/>
    </location>
</feature>
<keyword evidence="22" id="KW-0966">Cell projection</keyword>
<dbReference type="SUPFAM" id="SSF48264">
    <property type="entry name" value="Cytochrome P450"/>
    <property type="match status" value="1"/>
</dbReference>
<keyword evidence="17 47" id="KW-0503">Monooxygenase</keyword>
<dbReference type="InterPro" id="IPR036396">
    <property type="entry name" value="Cyt_P450_sf"/>
</dbReference>
<dbReference type="GO" id="GO:0006707">
    <property type="term" value="P:cholesterol catabolic process"/>
    <property type="evidence" value="ECO:0007669"/>
    <property type="project" value="InterPro"/>
</dbReference>
<dbReference type="OrthoDB" id="1470350at2759"/>
<comment type="pathway">
    <text evidence="5">Lipid metabolism; C21-steroid hormone metabolism.</text>
</comment>
<dbReference type="GO" id="GO:0005789">
    <property type="term" value="C:endoplasmic reticulum membrane"/>
    <property type="evidence" value="ECO:0007669"/>
    <property type="project" value="UniProtKB-SubCell"/>
</dbReference>
<comment type="catalytic activity">
    <reaction evidence="39">
        <text>desmosterol + reduced [NADPH--hemoprotein reductase] + O2 = (24S)-25-epoxycholesterol + oxidized [NADPH--hemoprotein reductase] + H2O + H(+)</text>
        <dbReference type="Rhea" id="RHEA:53232"/>
        <dbReference type="Rhea" id="RHEA-COMP:11964"/>
        <dbReference type="Rhea" id="RHEA-COMP:11965"/>
        <dbReference type="ChEBI" id="CHEBI:15377"/>
        <dbReference type="ChEBI" id="CHEBI:15378"/>
        <dbReference type="ChEBI" id="CHEBI:15379"/>
        <dbReference type="ChEBI" id="CHEBI:17737"/>
        <dbReference type="ChEBI" id="CHEBI:41633"/>
        <dbReference type="ChEBI" id="CHEBI:57618"/>
        <dbReference type="ChEBI" id="CHEBI:58210"/>
    </reaction>
    <physiologicalReaction direction="left-to-right" evidence="39">
        <dbReference type="Rhea" id="RHEA:53233"/>
    </physiologicalReaction>
</comment>
<keyword evidence="19 48" id="KW-0472">Membrane</keyword>
<evidence type="ECO:0000256" key="42">
    <source>
        <dbReference type="ARBA" id="ARBA00068948"/>
    </source>
</evidence>
<keyword evidence="50" id="KW-1185">Reference proteome</keyword>
<dbReference type="PROSITE" id="PS00086">
    <property type="entry name" value="CYTOCHROME_P450"/>
    <property type="match status" value="1"/>
</dbReference>
<evidence type="ECO:0000256" key="19">
    <source>
        <dbReference type="ARBA" id="ARBA00023136"/>
    </source>
</evidence>
<evidence type="ECO:0000256" key="4">
    <source>
        <dbReference type="ARBA" id="ARBA00004389"/>
    </source>
</evidence>
<comment type="catalytic activity">
    <reaction evidence="35">
        <text>cholestanol + reduced [NADPH--hemoprotein reductase] + O2 = (24S)-hydroxycholestanol + oxidized [NADPH--hemoprotein reductase] + H2O + H(+)</text>
        <dbReference type="Rhea" id="RHEA:53808"/>
        <dbReference type="Rhea" id="RHEA-COMP:11964"/>
        <dbReference type="Rhea" id="RHEA-COMP:11965"/>
        <dbReference type="ChEBI" id="CHEBI:15377"/>
        <dbReference type="ChEBI" id="CHEBI:15378"/>
        <dbReference type="ChEBI" id="CHEBI:15379"/>
        <dbReference type="ChEBI" id="CHEBI:57618"/>
        <dbReference type="ChEBI" id="CHEBI:58210"/>
        <dbReference type="ChEBI" id="CHEBI:86570"/>
        <dbReference type="ChEBI" id="CHEBI:137687"/>
    </reaction>
    <physiologicalReaction direction="left-to-right" evidence="35">
        <dbReference type="Rhea" id="RHEA:53809"/>
    </physiologicalReaction>
</comment>
<evidence type="ECO:0000256" key="16">
    <source>
        <dbReference type="ARBA" id="ARBA00023018"/>
    </source>
</evidence>
<evidence type="ECO:0000256" key="29">
    <source>
        <dbReference type="ARBA" id="ARBA00050696"/>
    </source>
</evidence>
<evidence type="ECO:0000256" key="46">
    <source>
        <dbReference type="PIRSR" id="PIRSR602401-1"/>
    </source>
</evidence>
<evidence type="ECO:0000256" key="18">
    <source>
        <dbReference type="ARBA" id="ARBA00023098"/>
    </source>
</evidence>
<proteinExistence type="inferred from homology"/>
<evidence type="ECO:0000256" key="7">
    <source>
        <dbReference type="ARBA" id="ARBA00022548"/>
    </source>
</evidence>
<evidence type="ECO:0000256" key="11">
    <source>
        <dbReference type="ARBA" id="ARBA00022824"/>
    </source>
</evidence>
<evidence type="ECO:0000256" key="36">
    <source>
        <dbReference type="ARBA" id="ARBA00051763"/>
    </source>
</evidence>
<dbReference type="EMBL" id="OV696686">
    <property type="protein sequence ID" value="CAH1232866.1"/>
    <property type="molecule type" value="Genomic_DNA"/>
</dbReference>
<evidence type="ECO:0000256" key="34">
    <source>
        <dbReference type="ARBA" id="ARBA00051606"/>
    </source>
</evidence>
<dbReference type="PRINTS" id="PR00385">
    <property type="entry name" value="P450"/>
</dbReference>
<feature type="binding site" description="axial binding residue" evidence="46">
    <location>
        <position position="445"/>
    </location>
    <ligand>
        <name>heme</name>
        <dbReference type="ChEBI" id="CHEBI:30413"/>
    </ligand>
    <ligandPart>
        <name>Fe</name>
        <dbReference type="ChEBI" id="CHEBI:18248"/>
    </ligandPart>
</feature>
<keyword evidence="12" id="KW-0492">Microsome</keyword>
<comment type="catalytic activity">
    <reaction evidence="26">
        <text>desmosterol + reduced [NADPH--hemoprotein reductase] + O2 = (24Z),26-hydroxydesmosterol + oxidized [NADPH--hemoprotein reductase] + H2O + H(+)</text>
        <dbReference type="Rhea" id="RHEA:53236"/>
        <dbReference type="Rhea" id="RHEA-COMP:11964"/>
        <dbReference type="Rhea" id="RHEA-COMP:11965"/>
        <dbReference type="ChEBI" id="CHEBI:15377"/>
        <dbReference type="ChEBI" id="CHEBI:15378"/>
        <dbReference type="ChEBI" id="CHEBI:15379"/>
        <dbReference type="ChEBI" id="CHEBI:17737"/>
        <dbReference type="ChEBI" id="CHEBI:57618"/>
        <dbReference type="ChEBI" id="CHEBI:58210"/>
        <dbReference type="ChEBI" id="CHEBI:137053"/>
    </reaction>
    <physiologicalReaction direction="left-to-right" evidence="26">
        <dbReference type="Rhea" id="RHEA:53237"/>
    </physiologicalReaction>
</comment>
<comment type="cofactor">
    <cofactor evidence="1 46">
        <name>heme</name>
        <dbReference type="ChEBI" id="CHEBI:30413"/>
    </cofactor>
</comment>
<evidence type="ECO:0000256" key="43">
    <source>
        <dbReference type="ARBA" id="ARBA00077287"/>
    </source>
</evidence>
<evidence type="ECO:0000256" key="31">
    <source>
        <dbReference type="ARBA" id="ARBA00051188"/>
    </source>
</evidence>
<dbReference type="EC" id="1.14.14.25" evidence="41"/>
<dbReference type="PANTHER" id="PTHR24293:SF0">
    <property type="entry name" value="CYP46A1 PROTEIN-RELATED"/>
    <property type="match status" value="1"/>
</dbReference>
<evidence type="ECO:0000256" key="9">
    <source>
        <dbReference type="ARBA" id="ARBA00022692"/>
    </source>
</evidence>
<organism evidence="49 50">
    <name type="scientific">Branchiostoma lanceolatum</name>
    <name type="common">Common lancelet</name>
    <name type="synonym">Amphioxus lanceolatum</name>
    <dbReference type="NCBI Taxonomy" id="7740"/>
    <lineage>
        <taxon>Eukaryota</taxon>
        <taxon>Metazoa</taxon>
        <taxon>Chordata</taxon>
        <taxon>Cephalochordata</taxon>
        <taxon>Leptocardii</taxon>
        <taxon>Amphioxiformes</taxon>
        <taxon>Branchiostomatidae</taxon>
        <taxon>Branchiostoma</taxon>
    </lineage>
</organism>
<evidence type="ECO:0000256" key="23">
    <source>
        <dbReference type="ARBA" id="ARBA00034106"/>
    </source>
</evidence>
<keyword evidence="16" id="KW-0770">Synapse</keyword>
<evidence type="ECO:0000256" key="22">
    <source>
        <dbReference type="ARBA" id="ARBA00023273"/>
    </source>
</evidence>
<evidence type="ECO:0000256" key="27">
    <source>
        <dbReference type="ARBA" id="ARBA00050344"/>
    </source>
</evidence>
<keyword evidence="7" id="KW-0153">Cholesterol metabolism</keyword>
<dbReference type="PANTHER" id="PTHR24293">
    <property type="entry name" value="CYTOCHROME P450 FAMILY 46 SUBFAMILY A"/>
    <property type="match status" value="1"/>
</dbReference>
<evidence type="ECO:0000256" key="24">
    <source>
        <dbReference type="ARBA" id="ARBA00034110"/>
    </source>
</evidence>